<feature type="transmembrane region" description="Helical" evidence="7">
    <location>
        <begin position="225"/>
        <end position="246"/>
    </location>
</feature>
<feature type="transmembrane region" description="Helical" evidence="7">
    <location>
        <begin position="378"/>
        <end position="397"/>
    </location>
</feature>
<feature type="transmembrane region" description="Helical" evidence="7">
    <location>
        <begin position="83"/>
        <end position="102"/>
    </location>
</feature>
<keyword evidence="5 7" id="KW-1133">Transmembrane helix</keyword>
<feature type="transmembrane region" description="Helical" evidence="7">
    <location>
        <begin position="258"/>
        <end position="277"/>
    </location>
</feature>
<evidence type="ECO:0000256" key="7">
    <source>
        <dbReference type="SAM" id="Phobius"/>
    </source>
</evidence>
<evidence type="ECO:0000313" key="8">
    <source>
        <dbReference type="EMBL" id="GAA4260208.1"/>
    </source>
</evidence>
<evidence type="ECO:0000256" key="6">
    <source>
        <dbReference type="ARBA" id="ARBA00023136"/>
    </source>
</evidence>
<protein>
    <submittedName>
        <fullName evidence="8">MFS transporter</fullName>
    </submittedName>
</protein>
<name>A0ABP8DNB1_9ACTN</name>
<dbReference type="RefSeq" id="WP_345137138.1">
    <property type="nucleotide sequence ID" value="NZ_BAABAT010000039.1"/>
</dbReference>
<evidence type="ECO:0000256" key="4">
    <source>
        <dbReference type="ARBA" id="ARBA00022692"/>
    </source>
</evidence>
<dbReference type="CDD" id="cd06173">
    <property type="entry name" value="MFS_MefA_like"/>
    <property type="match status" value="1"/>
</dbReference>
<dbReference type="PANTHER" id="PTHR23513">
    <property type="entry name" value="INTEGRAL MEMBRANE EFFLUX PROTEIN-RELATED"/>
    <property type="match status" value="1"/>
</dbReference>
<feature type="transmembrane region" description="Helical" evidence="7">
    <location>
        <begin position="313"/>
        <end position="334"/>
    </location>
</feature>
<evidence type="ECO:0000256" key="3">
    <source>
        <dbReference type="ARBA" id="ARBA00022475"/>
    </source>
</evidence>
<dbReference type="Proteomes" id="UP001500620">
    <property type="component" value="Unassembled WGS sequence"/>
</dbReference>
<dbReference type="Gene3D" id="1.20.1250.20">
    <property type="entry name" value="MFS general substrate transporter like domains"/>
    <property type="match status" value="1"/>
</dbReference>
<feature type="transmembrane region" description="Helical" evidence="7">
    <location>
        <begin position="346"/>
        <end position="372"/>
    </location>
</feature>
<feature type="transmembrane region" description="Helical" evidence="7">
    <location>
        <begin position="289"/>
        <end position="307"/>
    </location>
</feature>
<dbReference type="InterPro" id="IPR010290">
    <property type="entry name" value="TM_effector"/>
</dbReference>
<comment type="caution">
    <text evidence="8">The sequence shown here is derived from an EMBL/GenBank/DDBJ whole genome shotgun (WGS) entry which is preliminary data.</text>
</comment>
<dbReference type="PANTHER" id="PTHR23513:SF6">
    <property type="entry name" value="MAJOR FACILITATOR SUPERFAMILY ASSOCIATED DOMAIN-CONTAINING PROTEIN"/>
    <property type="match status" value="1"/>
</dbReference>
<keyword evidence="9" id="KW-1185">Reference proteome</keyword>
<evidence type="ECO:0000256" key="1">
    <source>
        <dbReference type="ARBA" id="ARBA00004651"/>
    </source>
</evidence>
<feature type="transmembrane region" description="Helical" evidence="7">
    <location>
        <begin position="49"/>
        <end position="71"/>
    </location>
</feature>
<feature type="transmembrane region" description="Helical" evidence="7">
    <location>
        <begin position="108"/>
        <end position="134"/>
    </location>
</feature>
<dbReference type="SUPFAM" id="SSF103473">
    <property type="entry name" value="MFS general substrate transporter"/>
    <property type="match status" value="1"/>
</dbReference>
<evidence type="ECO:0000256" key="2">
    <source>
        <dbReference type="ARBA" id="ARBA00022448"/>
    </source>
</evidence>
<keyword evidence="2" id="KW-0813">Transport</keyword>
<feature type="transmembrane region" description="Helical" evidence="7">
    <location>
        <begin position="12"/>
        <end position="37"/>
    </location>
</feature>
<evidence type="ECO:0000313" key="9">
    <source>
        <dbReference type="Proteomes" id="UP001500620"/>
    </source>
</evidence>
<gene>
    <name evidence="8" type="ORF">GCM10022255_087980</name>
</gene>
<keyword evidence="4 7" id="KW-0812">Transmembrane</keyword>
<keyword evidence="6 7" id="KW-0472">Membrane</keyword>
<evidence type="ECO:0000256" key="5">
    <source>
        <dbReference type="ARBA" id="ARBA00022989"/>
    </source>
</evidence>
<reference evidence="9" key="1">
    <citation type="journal article" date="2019" name="Int. J. Syst. Evol. Microbiol.">
        <title>The Global Catalogue of Microorganisms (GCM) 10K type strain sequencing project: providing services to taxonomists for standard genome sequencing and annotation.</title>
        <authorList>
            <consortium name="The Broad Institute Genomics Platform"/>
            <consortium name="The Broad Institute Genome Sequencing Center for Infectious Disease"/>
            <person name="Wu L."/>
            <person name="Ma J."/>
        </authorList>
    </citation>
    <scope>NUCLEOTIDE SEQUENCE [LARGE SCALE GENOMIC DNA]</scope>
    <source>
        <strain evidence="9">JCM 17441</strain>
    </source>
</reference>
<proteinExistence type="predicted"/>
<organism evidence="8 9">
    <name type="scientific">Dactylosporangium darangshiense</name>
    <dbReference type="NCBI Taxonomy" id="579108"/>
    <lineage>
        <taxon>Bacteria</taxon>
        <taxon>Bacillati</taxon>
        <taxon>Actinomycetota</taxon>
        <taxon>Actinomycetes</taxon>
        <taxon>Micromonosporales</taxon>
        <taxon>Micromonosporaceae</taxon>
        <taxon>Dactylosporangium</taxon>
    </lineage>
</organism>
<dbReference type="Pfam" id="PF05977">
    <property type="entry name" value="MFS_3"/>
    <property type="match status" value="1"/>
</dbReference>
<comment type="subcellular location">
    <subcellularLocation>
        <location evidence="1">Cell membrane</location>
        <topology evidence="1">Multi-pass membrane protein</topology>
    </subcellularLocation>
</comment>
<keyword evidence="3" id="KW-1003">Cell membrane</keyword>
<sequence>MECTESGAGMTAFWRWWTAGAVSSAGTAVSAVALPLTALTVLDATPVEMGLIAAASYVAWLLIGMPAGVIVQRLPLRAAQVGADLVRAAAVASIPVCWYFGVLTVAQLIAVALLVSLANVIFVVANATFFPMIVPPERLHARNSLTSATEASTQLGGPSVGGLLVQALGPVPTLLVDAVSYLASAAMLRTLPPRRAGAPDAAAPPMRAMIREGWRFVTRHPIMGPGMWTATAVNFVCGAQLALFPLYLVRDLHTPPGWAGALLAVEGAGTLVGAALTPRFTARAGTARALVVAAFVALLGAMIIPVGTAGAAYATFVLGNVVFAGGVVVLSVTTRTYRQLASPPELLPRVVATVRFVSWGAIPVGGVLAGLIADAAGARVALFAFAAATALAPLALLRSPIRRLRDLDDYRVPDGFALSGARPATVP</sequence>
<accession>A0ABP8DNB1</accession>
<dbReference type="EMBL" id="BAABAT010000039">
    <property type="protein sequence ID" value="GAA4260208.1"/>
    <property type="molecule type" value="Genomic_DNA"/>
</dbReference>
<dbReference type="InterPro" id="IPR036259">
    <property type="entry name" value="MFS_trans_sf"/>
</dbReference>